<evidence type="ECO:0000256" key="2">
    <source>
        <dbReference type="ARBA" id="ARBA00023125"/>
    </source>
</evidence>
<dbReference type="SUPFAM" id="SSF46955">
    <property type="entry name" value="Putative DNA-binding domain"/>
    <property type="match status" value="1"/>
</dbReference>
<dbReference type="PANTHER" id="PTHR30204:SF90">
    <property type="entry name" value="HTH-TYPE TRANSCRIPTIONAL ACTIVATOR MTA"/>
    <property type="match status" value="1"/>
</dbReference>
<keyword evidence="4" id="KW-0804">Transcription</keyword>
<accession>A0A318K6E2</accession>
<comment type="caution">
    <text evidence="6">The sequence shown here is derived from an EMBL/GenBank/DDBJ whole genome shotgun (WGS) entry which is preliminary data.</text>
</comment>
<evidence type="ECO:0000259" key="5">
    <source>
        <dbReference type="PROSITE" id="PS50937"/>
    </source>
</evidence>
<keyword evidence="7" id="KW-1185">Reference proteome</keyword>
<dbReference type="Gene3D" id="1.10.1660.10">
    <property type="match status" value="1"/>
</dbReference>
<dbReference type="InterPro" id="IPR000551">
    <property type="entry name" value="MerR-type_HTH_dom"/>
</dbReference>
<dbReference type="Proteomes" id="UP000247569">
    <property type="component" value="Unassembled WGS sequence"/>
</dbReference>
<feature type="domain" description="HTH merR-type" evidence="5">
    <location>
        <begin position="26"/>
        <end position="95"/>
    </location>
</feature>
<keyword evidence="3" id="KW-0010">Activator</keyword>
<evidence type="ECO:0000313" key="6">
    <source>
        <dbReference type="EMBL" id="PXX65568.1"/>
    </source>
</evidence>
<name>A0A318K6E2_9NOCA</name>
<gene>
    <name evidence="6" type="ORF">DFR70_104633</name>
</gene>
<dbReference type="CDD" id="cd01106">
    <property type="entry name" value="HTH_TipAL-Mta"/>
    <property type="match status" value="1"/>
</dbReference>
<dbReference type="GO" id="GO:0003700">
    <property type="term" value="F:DNA-binding transcription factor activity"/>
    <property type="evidence" value="ECO:0007669"/>
    <property type="project" value="InterPro"/>
</dbReference>
<dbReference type="Pfam" id="PF07739">
    <property type="entry name" value="TipAS"/>
    <property type="match status" value="1"/>
</dbReference>
<dbReference type="AlphaFoldDB" id="A0A318K6E2"/>
<keyword evidence="1" id="KW-0805">Transcription regulation</keyword>
<dbReference type="SUPFAM" id="SSF89082">
    <property type="entry name" value="Antibiotic binding domain of TipA-like multidrug resistance regulators"/>
    <property type="match status" value="1"/>
</dbReference>
<dbReference type="InterPro" id="IPR009061">
    <property type="entry name" value="DNA-bd_dom_put_sf"/>
</dbReference>
<dbReference type="PANTHER" id="PTHR30204">
    <property type="entry name" value="REDOX-CYCLING DRUG-SENSING TRANSCRIPTIONAL ACTIVATOR SOXR"/>
    <property type="match status" value="1"/>
</dbReference>
<reference evidence="6 7" key="1">
    <citation type="submission" date="2018-05" db="EMBL/GenBank/DDBJ databases">
        <title>Genomic Encyclopedia of Type Strains, Phase IV (KMG-IV): sequencing the most valuable type-strain genomes for metagenomic binning, comparative biology and taxonomic classification.</title>
        <authorList>
            <person name="Goeker M."/>
        </authorList>
    </citation>
    <scope>NUCLEOTIDE SEQUENCE [LARGE SCALE GENOMIC DNA]</scope>
    <source>
        <strain evidence="6 7">DSM 44704</strain>
    </source>
</reference>
<dbReference type="SMART" id="SM00422">
    <property type="entry name" value="HTH_MERR"/>
    <property type="match status" value="1"/>
</dbReference>
<organism evidence="6 7">
    <name type="scientific">Nocardia tenerifensis</name>
    <dbReference type="NCBI Taxonomy" id="228006"/>
    <lineage>
        <taxon>Bacteria</taxon>
        <taxon>Bacillati</taxon>
        <taxon>Actinomycetota</taxon>
        <taxon>Actinomycetes</taxon>
        <taxon>Mycobacteriales</taxon>
        <taxon>Nocardiaceae</taxon>
        <taxon>Nocardia</taxon>
    </lineage>
</organism>
<keyword evidence="2 6" id="KW-0238">DNA-binding</keyword>
<sequence length="284" mass="31109">MSMAAVSHRSAARLGGMTKRAAADAGLTVGVAATRTGVTIRTLHHWDAIGLVRPSGRTDSGYRLYTAADLARIHRVLIYRELGVPLDDIKTLLEAPAGDAMASLREQRDQLRERADRMHRMAGALDRLIEARESGILLSAEEQVEIFGRDWQPSWVEEARDQWGDTVQWAQYAERAAGRTAEHWQQIAAGVEALNAELAAACRAAVAPGSDQANALAERHRASIGAYFDCTHSMHVCLGRRYVTDPGFAAFYDDLAPGLATWLRDIIDANARVHGIDPESATWN</sequence>
<dbReference type="Pfam" id="PF13411">
    <property type="entry name" value="MerR_1"/>
    <property type="match status" value="1"/>
</dbReference>
<dbReference type="PROSITE" id="PS50937">
    <property type="entry name" value="HTH_MERR_2"/>
    <property type="match status" value="1"/>
</dbReference>
<dbReference type="InterPro" id="IPR012925">
    <property type="entry name" value="TipAS_dom"/>
</dbReference>
<dbReference type="PROSITE" id="PS00552">
    <property type="entry name" value="HTH_MERR_1"/>
    <property type="match status" value="1"/>
</dbReference>
<dbReference type="GO" id="GO:0003677">
    <property type="term" value="F:DNA binding"/>
    <property type="evidence" value="ECO:0007669"/>
    <property type="project" value="UniProtKB-KW"/>
</dbReference>
<evidence type="ECO:0000313" key="7">
    <source>
        <dbReference type="Proteomes" id="UP000247569"/>
    </source>
</evidence>
<dbReference type="InterPro" id="IPR036244">
    <property type="entry name" value="TipA-like_antibiotic-bd"/>
</dbReference>
<dbReference type="PRINTS" id="PR00040">
    <property type="entry name" value="HTHMERR"/>
</dbReference>
<protein>
    <submittedName>
        <fullName evidence="6">DNA-binding transcriptional MerR regulator</fullName>
    </submittedName>
</protein>
<dbReference type="EMBL" id="QJKF01000004">
    <property type="protein sequence ID" value="PXX65568.1"/>
    <property type="molecule type" value="Genomic_DNA"/>
</dbReference>
<dbReference type="InterPro" id="IPR047057">
    <property type="entry name" value="MerR_fam"/>
</dbReference>
<dbReference type="Gene3D" id="1.10.490.50">
    <property type="entry name" value="Antibiotic binding domain of TipA-like multidrug resistance regulators"/>
    <property type="match status" value="1"/>
</dbReference>
<evidence type="ECO:0000256" key="4">
    <source>
        <dbReference type="ARBA" id="ARBA00023163"/>
    </source>
</evidence>
<proteinExistence type="predicted"/>
<evidence type="ECO:0000256" key="3">
    <source>
        <dbReference type="ARBA" id="ARBA00023159"/>
    </source>
</evidence>
<evidence type="ECO:0000256" key="1">
    <source>
        <dbReference type="ARBA" id="ARBA00023015"/>
    </source>
</evidence>